<dbReference type="GO" id="GO:1902936">
    <property type="term" value="F:phosphatidylinositol bisphosphate binding"/>
    <property type="evidence" value="ECO:0007669"/>
    <property type="project" value="TreeGrafter"/>
</dbReference>
<dbReference type="SUPFAM" id="SSF46938">
    <property type="entry name" value="CRAL/TRIO N-terminal domain"/>
    <property type="match status" value="1"/>
</dbReference>
<dbReference type="CDD" id="cd00170">
    <property type="entry name" value="SEC14"/>
    <property type="match status" value="1"/>
</dbReference>
<dbReference type="PANTHER" id="PTHR10174">
    <property type="entry name" value="ALPHA-TOCOPHEROL TRANSFER PROTEIN-RELATED"/>
    <property type="match status" value="1"/>
</dbReference>
<dbReference type="OrthoDB" id="75724at2759"/>
<dbReference type="InterPro" id="IPR036865">
    <property type="entry name" value="CRAL-TRIO_dom_sf"/>
</dbReference>
<comment type="caution">
    <text evidence="2">The sequence shown here is derived from an EMBL/GenBank/DDBJ whole genome shotgun (WGS) entry which is preliminary data.</text>
</comment>
<dbReference type="InterPro" id="IPR011074">
    <property type="entry name" value="CRAL/TRIO_N_dom"/>
</dbReference>
<dbReference type="PANTHER" id="PTHR10174:SF220">
    <property type="entry name" value="LD41874P"/>
    <property type="match status" value="1"/>
</dbReference>
<evidence type="ECO:0000313" key="2">
    <source>
        <dbReference type="EMBL" id="OXU30598.1"/>
    </source>
</evidence>
<organism evidence="2 3">
    <name type="scientific">Trichomalopsis sarcophagae</name>
    <dbReference type="NCBI Taxonomy" id="543379"/>
    <lineage>
        <taxon>Eukaryota</taxon>
        <taxon>Metazoa</taxon>
        <taxon>Ecdysozoa</taxon>
        <taxon>Arthropoda</taxon>
        <taxon>Hexapoda</taxon>
        <taxon>Insecta</taxon>
        <taxon>Pterygota</taxon>
        <taxon>Neoptera</taxon>
        <taxon>Endopterygota</taxon>
        <taxon>Hymenoptera</taxon>
        <taxon>Apocrita</taxon>
        <taxon>Proctotrupomorpha</taxon>
        <taxon>Chalcidoidea</taxon>
        <taxon>Pteromalidae</taxon>
        <taxon>Pteromalinae</taxon>
        <taxon>Trichomalopsis</taxon>
    </lineage>
</organism>
<name>A0A232FJF5_9HYME</name>
<sequence length="318" mass="36940">MSEFNNKSDTQMLVEKLAYKLQTGPKLMIGDCEMTLDIDPLDEYHIKKAEKELRETPEVVQESIKILCDMLGEEEGLYVPLDEEFLKRFLRPCKFYPRSAFKLIKRFYEYRLKHPEFYEGLLPSNERAIFTSGILTPLPRRCSDGVRVVVIEAGRKWNPKQVSLNQIFRGVILNLEVAIAEPKTQVSGVRVIIDMEGLSLGQVTYFTPSFASAIIEFVQRSLPCRLKGVHIVNQSFIFDMVFAFFKPFLHGKLKDRIFFHGGDRPSMLNYMDAKMLPKKYGGEFDFPDKPIGDAIYEYSRGYEEYFDECNRYGYMNEV</sequence>
<dbReference type="Gene3D" id="1.20.5.1200">
    <property type="entry name" value="Alpha-tocopherol transfer"/>
    <property type="match status" value="1"/>
</dbReference>
<dbReference type="EMBL" id="NNAY01000143">
    <property type="protein sequence ID" value="OXU30598.1"/>
    <property type="molecule type" value="Genomic_DNA"/>
</dbReference>
<dbReference type="SMART" id="SM00516">
    <property type="entry name" value="SEC14"/>
    <property type="match status" value="1"/>
</dbReference>
<dbReference type="GO" id="GO:0016020">
    <property type="term" value="C:membrane"/>
    <property type="evidence" value="ECO:0007669"/>
    <property type="project" value="TreeGrafter"/>
</dbReference>
<accession>A0A232FJF5</accession>
<dbReference type="Gene3D" id="3.40.525.10">
    <property type="entry name" value="CRAL-TRIO lipid binding domain"/>
    <property type="match status" value="1"/>
</dbReference>
<protein>
    <recommendedName>
        <fullName evidence="1">CRAL-TRIO domain-containing protein</fullName>
    </recommendedName>
</protein>
<evidence type="ECO:0000259" key="1">
    <source>
        <dbReference type="PROSITE" id="PS50191"/>
    </source>
</evidence>
<dbReference type="InterPro" id="IPR001251">
    <property type="entry name" value="CRAL-TRIO_dom"/>
</dbReference>
<dbReference type="Pfam" id="PF00650">
    <property type="entry name" value="CRAL_TRIO"/>
    <property type="match status" value="1"/>
</dbReference>
<dbReference type="AlphaFoldDB" id="A0A232FJF5"/>
<feature type="domain" description="CRAL-TRIO" evidence="1">
    <location>
        <begin position="122"/>
        <end position="288"/>
    </location>
</feature>
<reference evidence="2 3" key="1">
    <citation type="journal article" date="2017" name="Curr. Biol.">
        <title>The Evolution of Venom by Co-option of Single-Copy Genes.</title>
        <authorList>
            <person name="Martinson E.O."/>
            <person name="Mrinalini"/>
            <person name="Kelkar Y.D."/>
            <person name="Chang C.H."/>
            <person name="Werren J.H."/>
        </authorList>
    </citation>
    <scope>NUCLEOTIDE SEQUENCE [LARGE SCALE GENOMIC DNA]</scope>
    <source>
        <strain evidence="2 3">Alberta</strain>
        <tissue evidence="2">Whole body</tissue>
    </source>
</reference>
<dbReference type="SUPFAM" id="SSF52087">
    <property type="entry name" value="CRAL/TRIO domain"/>
    <property type="match status" value="1"/>
</dbReference>
<dbReference type="PROSITE" id="PS50191">
    <property type="entry name" value="CRAL_TRIO"/>
    <property type="match status" value="1"/>
</dbReference>
<evidence type="ECO:0000313" key="3">
    <source>
        <dbReference type="Proteomes" id="UP000215335"/>
    </source>
</evidence>
<proteinExistence type="predicted"/>
<keyword evidence="3" id="KW-1185">Reference proteome</keyword>
<dbReference type="SMART" id="SM01100">
    <property type="entry name" value="CRAL_TRIO_N"/>
    <property type="match status" value="1"/>
</dbReference>
<gene>
    <name evidence="2" type="ORF">TSAR_007810</name>
</gene>
<dbReference type="Gene3D" id="1.10.8.20">
    <property type="entry name" value="N-terminal domain of phosphatidylinositol transfer protein sec14p"/>
    <property type="match status" value="1"/>
</dbReference>
<dbReference type="InterPro" id="IPR036273">
    <property type="entry name" value="CRAL/TRIO_N_dom_sf"/>
</dbReference>
<dbReference type="STRING" id="543379.A0A232FJF5"/>
<dbReference type="Proteomes" id="UP000215335">
    <property type="component" value="Unassembled WGS sequence"/>
</dbReference>
<dbReference type="PRINTS" id="PR00180">
    <property type="entry name" value="CRETINALDHBP"/>
</dbReference>